<dbReference type="Proteomes" id="UP000054302">
    <property type="component" value="Unassembled WGS sequence"/>
</dbReference>
<dbReference type="VEuPathDB" id="FungiDB:PV10_03171"/>
<dbReference type="GO" id="GO:0006120">
    <property type="term" value="P:mitochondrial electron transport, NADH to ubiquinone"/>
    <property type="evidence" value="ECO:0007669"/>
    <property type="project" value="InterPro"/>
</dbReference>
<evidence type="ECO:0000256" key="6">
    <source>
        <dbReference type="ARBA" id="ARBA00023136"/>
    </source>
</evidence>
<dbReference type="AlphaFoldDB" id="A0A0D1ZNL5"/>
<reference evidence="7 8" key="1">
    <citation type="submission" date="2015-01" db="EMBL/GenBank/DDBJ databases">
        <title>The Genome Sequence of Exophiala mesophila CBS40295.</title>
        <authorList>
            <consortium name="The Broad Institute Genomics Platform"/>
            <person name="Cuomo C."/>
            <person name="de Hoog S."/>
            <person name="Gorbushina A."/>
            <person name="Stielow B."/>
            <person name="Teixiera M."/>
            <person name="Abouelleil A."/>
            <person name="Chapman S.B."/>
            <person name="Priest M."/>
            <person name="Young S.K."/>
            <person name="Wortman J."/>
            <person name="Nusbaum C."/>
            <person name="Birren B."/>
        </authorList>
    </citation>
    <scope>NUCLEOTIDE SEQUENCE [LARGE SCALE GENOMIC DNA]</scope>
    <source>
        <strain evidence="7 8">CBS 40295</strain>
    </source>
</reference>
<keyword evidence="6" id="KW-0472">Membrane</keyword>
<comment type="subcellular location">
    <subcellularLocation>
        <location evidence="1">Mitochondrion inner membrane</location>
        <topology evidence="1">Multi-pass membrane protein</topology>
    </subcellularLocation>
</comment>
<dbReference type="OMA" id="TMMNLRE"/>
<evidence type="ECO:0000313" key="8">
    <source>
        <dbReference type="Proteomes" id="UP000054302"/>
    </source>
</evidence>
<dbReference type="STRING" id="212818.A0A0D1ZNL5"/>
<dbReference type="PANTHER" id="PTHR21382:SF1">
    <property type="entry name" value="NADH DEHYDROGENASE [UBIQUINONE] 1 ALPHA SUBCOMPLEX SUBUNIT 11"/>
    <property type="match status" value="1"/>
</dbReference>
<sequence length="205" mass="21844">MADILDPKPIDADEAYHPQDALSGSIRAATLGGAAGLFYSAIGNTLTKQNIGAFGVFTRFGGNIGLFAAAGGTYQFIASASANLREKNDFVNHSIGGTVAGALIGASSRKMPSVVLNAFLLGAISSVAGFTGTSVFPSSVDAPEVDRIAEKEEMRNRFRRPVNETINELGEGRGIYGQGYEERRRQRLKENYGIDVPEPFYKSTS</sequence>
<evidence type="ECO:0008006" key="9">
    <source>
        <dbReference type="Google" id="ProtNLM"/>
    </source>
</evidence>
<evidence type="ECO:0000256" key="3">
    <source>
        <dbReference type="ARBA" id="ARBA00022792"/>
    </source>
</evidence>
<protein>
    <recommendedName>
        <fullName evidence="9">NADH-ubiquinone oxidoreductase 21.3 kDa subunit</fullName>
    </recommendedName>
</protein>
<dbReference type="HOGENOM" id="CLU_088319_0_0_1"/>
<evidence type="ECO:0000256" key="2">
    <source>
        <dbReference type="ARBA" id="ARBA00022692"/>
    </source>
</evidence>
<evidence type="ECO:0000313" key="7">
    <source>
        <dbReference type="EMBL" id="KIV95529.1"/>
    </source>
</evidence>
<name>A0A0D1ZNL5_EXOME</name>
<dbReference type="GeneID" id="27321016"/>
<proteinExistence type="predicted"/>
<dbReference type="RefSeq" id="XP_016227103.1">
    <property type="nucleotide sequence ID" value="XM_016367585.1"/>
</dbReference>
<keyword evidence="2" id="KW-0812">Transmembrane</keyword>
<dbReference type="GO" id="GO:0005743">
    <property type="term" value="C:mitochondrial inner membrane"/>
    <property type="evidence" value="ECO:0007669"/>
    <property type="project" value="UniProtKB-SubCell"/>
</dbReference>
<evidence type="ECO:0000256" key="4">
    <source>
        <dbReference type="ARBA" id="ARBA00022989"/>
    </source>
</evidence>
<keyword evidence="3" id="KW-0999">Mitochondrion inner membrane</keyword>
<organism evidence="7 8">
    <name type="scientific">Exophiala mesophila</name>
    <name type="common">Black yeast-like fungus</name>
    <dbReference type="NCBI Taxonomy" id="212818"/>
    <lineage>
        <taxon>Eukaryota</taxon>
        <taxon>Fungi</taxon>
        <taxon>Dikarya</taxon>
        <taxon>Ascomycota</taxon>
        <taxon>Pezizomycotina</taxon>
        <taxon>Eurotiomycetes</taxon>
        <taxon>Chaetothyriomycetidae</taxon>
        <taxon>Chaetothyriales</taxon>
        <taxon>Herpotrichiellaceae</taxon>
        <taxon>Exophiala</taxon>
    </lineage>
</organism>
<evidence type="ECO:0000256" key="5">
    <source>
        <dbReference type="ARBA" id="ARBA00023128"/>
    </source>
</evidence>
<evidence type="ECO:0000256" key="1">
    <source>
        <dbReference type="ARBA" id="ARBA00004448"/>
    </source>
</evidence>
<dbReference type="PANTHER" id="PTHR21382">
    <property type="entry name" value="NADH-UBIQUINONE OXIDOREDUCTASE SUBUNIT"/>
    <property type="match status" value="1"/>
</dbReference>
<dbReference type="EMBL" id="KN847521">
    <property type="protein sequence ID" value="KIV95529.1"/>
    <property type="molecule type" value="Genomic_DNA"/>
</dbReference>
<keyword evidence="5" id="KW-0496">Mitochondrion</keyword>
<keyword evidence="4" id="KW-1133">Transmembrane helix</keyword>
<dbReference type="GO" id="GO:0045271">
    <property type="term" value="C:respiratory chain complex I"/>
    <property type="evidence" value="ECO:0007669"/>
    <property type="project" value="InterPro"/>
</dbReference>
<accession>A0A0D1ZNL5</accession>
<dbReference type="OrthoDB" id="1913277at2759"/>
<dbReference type="InterPro" id="IPR039205">
    <property type="entry name" value="NDUFA11"/>
</dbReference>
<gene>
    <name evidence="7" type="ORF">PV10_03171</name>
</gene>
<keyword evidence="8" id="KW-1185">Reference proteome</keyword>